<dbReference type="EMBL" id="JACGWL010000014">
    <property type="protein sequence ID" value="KAK4388108.1"/>
    <property type="molecule type" value="Genomic_DNA"/>
</dbReference>
<dbReference type="InterPro" id="IPR013103">
    <property type="entry name" value="RVT_2"/>
</dbReference>
<accession>A0AAE1W7H1</accession>
<dbReference type="PANTHER" id="PTHR42648">
    <property type="entry name" value="TRANSPOSASE, PUTATIVE-RELATED"/>
    <property type="match status" value="1"/>
</dbReference>
<evidence type="ECO:0000256" key="1">
    <source>
        <dbReference type="ARBA" id="ARBA00022723"/>
    </source>
</evidence>
<dbReference type="GO" id="GO:0015074">
    <property type="term" value="P:DNA integration"/>
    <property type="evidence" value="ECO:0007669"/>
    <property type="project" value="InterPro"/>
</dbReference>
<gene>
    <name evidence="4" type="ORF">Sango_2417400</name>
</gene>
<dbReference type="Gene3D" id="3.30.420.10">
    <property type="entry name" value="Ribonuclease H-like superfamily/Ribonuclease H"/>
    <property type="match status" value="1"/>
</dbReference>
<dbReference type="AlphaFoldDB" id="A0AAE1W7H1"/>
<name>A0AAE1W7H1_9LAMI</name>
<dbReference type="InterPro" id="IPR043502">
    <property type="entry name" value="DNA/RNA_pol_sf"/>
</dbReference>
<protein>
    <submittedName>
        <fullName evidence="4">Retrovirus-related Pol polyprotein from transposon TNT 1-94</fullName>
    </submittedName>
</protein>
<dbReference type="Pfam" id="PF07727">
    <property type="entry name" value="RVT_2"/>
    <property type="match status" value="1"/>
</dbReference>
<organism evidence="4 5">
    <name type="scientific">Sesamum angolense</name>
    <dbReference type="NCBI Taxonomy" id="2727404"/>
    <lineage>
        <taxon>Eukaryota</taxon>
        <taxon>Viridiplantae</taxon>
        <taxon>Streptophyta</taxon>
        <taxon>Embryophyta</taxon>
        <taxon>Tracheophyta</taxon>
        <taxon>Spermatophyta</taxon>
        <taxon>Magnoliopsida</taxon>
        <taxon>eudicotyledons</taxon>
        <taxon>Gunneridae</taxon>
        <taxon>Pentapetalae</taxon>
        <taxon>asterids</taxon>
        <taxon>lamiids</taxon>
        <taxon>Lamiales</taxon>
        <taxon>Pedaliaceae</taxon>
        <taxon>Sesamum</taxon>
    </lineage>
</organism>
<evidence type="ECO:0000313" key="4">
    <source>
        <dbReference type="EMBL" id="KAK4388108.1"/>
    </source>
</evidence>
<keyword evidence="2" id="KW-0378">Hydrolase</keyword>
<dbReference type="InterPro" id="IPR001584">
    <property type="entry name" value="Integrase_cat-core"/>
</dbReference>
<evidence type="ECO:0000259" key="3">
    <source>
        <dbReference type="PROSITE" id="PS50994"/>
    </source>
</evidence>
<dbReference type="PROSITE" id="PS50994">
    <property type="entry name" value="INTEGRASE"/>
    <property type="match status" value="1"/>
</dbReference>
<dbReference type="Pfam" id="PF25597">
    <property type="entry name" value="SH3_retrovirus"/>
    <property type="match status" value="1"/>
</dbReference>
<proteinExistence type="predicted"/>
<dbReference type="InterPro" id="IPR036397">
    <property type="entry name" value="RNaseH_sf"/>
</dbReference>
<dbReference type="GO" id="GO:0016787">
    <property type="term" value="F:hydrolase activity"/>
    <property type="evidence" value="ECO:0007669"/>
    <property type="project" value="UniProtKB-KW"/>
</dbReference>
<sequence>MKGILIQQKVFKAIDGKYAENVSDDKKLENDEYAYSSIILNLSDTVIRKVGKQNSAKELWNKLEELYTETSLPKTYGDVKAAIKYGRDNVNLETVVSGLKSKEIDLKTNQSSQSQGELIDSGCTYHMTPFREILSNYRYVPDLAHNLISCSALEEEGLEGKWYDCFAAPVLHTNKIDLWHKSFLHYVKLVASKDTELLLTPQQNGVAERMNRTLLNKVRCLLISSGLAKSFWGEALLTAAYLINRSPSVPLLGKLPECVWTGKNVDLSYLRIFGCSAFVFQNSDKLEPRALKCVFIGYPEGIKGYRLWLRCQPGFKVVISKDVTFNESEMPCLENSSKRDLDFQIEGTEKGVNPGSLLVLYVDDMLIASPSITLITELQKNLCKNFEMKDLGNAKRILGMTIDRDRKNSVIFLNQKTYVKTVLEKFSMENAKTTPVPLAAHFQLSKEQSPKTESETEHMKSVPYSNAIGSVMYLMVSTRPDIAYAVSCLSRYMSNAGLPHWEALKWLLRYLKGSINTEAEYIATTEAFKEAMWLEAFVAGLRGSVLKQPLWLALCGLLRL</sequence>
<dbReference type="SUPFAM" id="SSF53098">
    <property type="entry name" value="Ribonuclease H-like"/>
    <property type="match status" value="1"/>
</dbReference>
<dbReference type="SUPFAM" id="SSF56672">
    <property type="entry name" value="DNA/RNA polymerases"/>
    <property type="match status" value="1"/>
</dbReference>
<dbReference type="Pfam" id="PF14223">
    <property type="entry name" value="Retrotran_gag_2"/>
    <property type="match status" value="1"/>
</dbReference>
<dbReference type="GO" id="GO:0046872">
    <property type="term" value="F:metal ion binding"/>
    <property type="evidence" value="ECO:0007669"/>
    <property type="project" value="UniProtKB-KW"/>
</dbReference>
<dbReference type="InterPro" id="IPR057670">
    <property type="entry name" value="SH3_retrovirus"/>
</dbReference>
<dbReference type="PANTHER" id="PTHR42648:SF28">
    <property type="entry name" value="TRANSPOSON-ENCODED PROTEIN WITH RIBONUCLEASE H-LIKE AND RETROVIRUS ZINC FINGER-LIKE DOMAINS"/>
    <property type="match status" value="1"/>
</dbReference>
<feature type="domain" description="Integrase catalytic" evidence="3">
    <location>
        <begin position="201"/>
        <end position="264"/>
    </location>
</feature>
<evidence type="ECO:0000256" key="2">
    <source>
        <dbReference type="ARBA" id="ARBA00022801"/>
    </source>
</evidence>
<dbReference type="GO" id="GO:0003676">
    <property type="term" value="F:nucleic acid binding"/>
    <property type="evidence" value="ECO:0007669"/>
    <property type="project" value="InterPro"/>
</dbReference>
<reference evidence="4" key="1">
    <citation type="submission" date="2020-06" db="EMBL/GenBank/DDBJ databases">
        <authorList>
            <person name="Li T."/>
            <person name="Hu X."/>
            <person name="Zhang T."/>
            <person name="Song X."/>
            <person name="Zhang H."/>
            <person name="Dai N."/>
            <person name="Sheng W."/>
            <person name="Hou X."/>
            <person name="Wei L."/>
        </authorList>
    </citation>
    <scope>NUCLEOTIDE SEQUENCE</scope>
    <source>
        <strain evidence="4">K16</strain>
        <tissue evidence="4">Leaf</tissue>
    </source>
</reference>
<dbReference type="InterPro" id="IPR012337">
    <property type="entry name" value="RNaseH-like_sf"/>
</dbReference>
<dbReference type="InterPro" id="IPR039537">
    <property type="entry name" value="Retrotran_Ty1/copia-like"/>
</dbReference>
<keyword evidence="5" id="KW-1185">Reference proteome</keyword>
<reference evidence="4" key="2">
    <citation type="journal article" date="2024" name="Plant">
        <title>Genomic evolution and insights into agronomic trait innovations of Sesamum species.</title>
        <authorList>
            <person name="Miao H."/>
            <person name="Wang L."/>
            <person name="Qu L."/>
            <person name="Liu H."/>
            <person name="Sun Y."/>
            <person name="Le M."/>
            <person name="Wang Q."/>
            <person name="Wei S."/>
            <person name="Zheng Y."/>
            <person name="Lin W."/>
            <person name="Duan Y."/>
            <person name="Cao H."/>
            <person name="Xiong S."/>
            <person name="Wang X."/>
            <person name="Wei L."/>
            <person name="Li C."/>
            <person name="Ma Q."/>
            <person name="Ju M."/>
            <person name="Zhao R."/>
            <person name="Li G."/>
            <person name="Mu C."/>
            <person name="Tian Q."/>
            <person name="Mei H."/>
            <person name="Zhang T."/>
            <person name="Gao T."/>
            <person name="Zhang H."/>
        </authorList>
    </citation>
    <scope>NUCLEOTIDE SEQUENCE</scope>
    <source>
        <strain evidence="4">K16</strain>
    </source>
</reference>
<dbReference type="Proteomes" id="UP001289374">
    <property type="component" value="Unassembled WGS sequence"/>
</dbReference>
<evidence type="ECO:0000313" key="5">
    <source>
        <dbReference type="Proteomes" id="UP001289374"/>
    </source>
</evidence>
<keyword evidence="1" id="KW-0479">Metal-binding</keyword>
<comment type="caution">
    <text evidence="4">The sequence shown here is derived from an EMBL/GenBank/DDBJ whole genome shotgun (WGS) entry which is preliminary data.</text>
</comment>